<evidence type="ECO:0000256" key="8">
    <source>
        <dbReference type="ARBA" id="ARBA00031962"/>
    </source>
</evidence>
<name>A0A7R9L9P9_9ACAR</name>
<protein>
    <recommendedName>
        <fullName evidence="3">Mediator of RNA polymerase II transcription subunit 22</fullName>
    </recommendedName>
    <alternativeName>
        <fullName evidence="8">Mediator complex subunit 22</fullName>
    </alternativeName>
</protein>
<dbReference type="Proteomes" id="UP000728032">
    <property type="component" value="Unassembled WGS sequence"/>
</dbReference>
<dbReference type="OrthoDB" id="203279at2759"/>
<proteinExistence type="inferred from homology"/>
<organism evidence="9">
    <name type="scientific">Oppiella nova</name>
    <dbReference type="NCBI Taxonomy" id="334625"/>
    <lineage>
        <taxon>Eukaryota</taxon>
        <taxon>Metazoa</taxon>
        <taxon>Ecdysozoa</taxon>
        <taxon>Arthropoda</taxon>
        <taxon>Chelicerata</taxon>
        <taxon>Arachnida</taxon>
        <taxon>Acari</taxon>
        <taxon>Acariformes</taxon>
        <taxon>Sarcoptiformes</taxon>
        <taxon>Oribatida</taxon>
        <taxon>Brachypylina</taxon>
        <taxon>Oppioidea</taxon>
        <taxon>Oppiidae</taxon>
        <taxon>Oppiella</taxon>
    </lineage>
</organism>
<dbReference type="EMBL" id="OC914939">
    <property type="protein sequence ID" value="CAD7637668.1"/>
    <property type="molecule type" value="Genomic_DNA"/>
</dbReference>
<evidence type="ECO:0000256" key="4">
    <source>
        <dbReference type="ARBA" id="ARBA00023015"/>
    </source>
</evidence>
<comment type="subcellular location">
    <subcellularLocation>
        <location evidence="1">Nucleus</location>
    </subcellularLocation>
</comment>
<dbReference type="PANTHER" id="PTHR12434:SF6">
    <property type="entry name" value="MEDIATOR OF RNA POLYMERASE II TRANSCRIPTION SUBUNIT 22"/>
    <property type="match status" value="1"/>
</dbReference>
<dbReference type="Pfam" id="PF06179">
    <property type="entry name" value="Med22"/>
    <property type="match status" value="1"/>
</dbReference>
<evidence type="ECO:0000256" key="3">
    <source>
        <dbReference type="ARBA" id="ARBA00019695"/>
    </source>
</evidence>
<comment type="function">
    <text evidence="7">Component of the Mediator complex, a coactivator involved in the regulated transcription of nearly all RNA polymerase II-dependent genes. Mediator functions as a bridge to convey information from gene-specific regulatory proteins to the basal RNA polymerase II transcription machinery. Mediator is recruited to promoters by direct interactions with regulatory proteins and serves as a scaffold for the assembly of a functional preinitiation complex with RNA polymerase II and the general transcription factors.</text>
</comment>
<evidence type="ECO:0000256" key="5">
    <source>
        <dbReference type="ARBA" id="ARBA00023163"/>
    </source>
</evidence>
<dbReference type="EMBL" id="CAJPVJ010000114">
    <property type="protein sequence ID" value="CAG2161139.1"/>
    <property type="molecule type" value="Genomic_DNA"/>
</dbReference>
<dbReference type="GO" id="GO:0006357">
    <property type="term" value="P:regulation of transcription by RNA polymerase II"/>
    <property type="evidence" value="ECO:0007669"/>
    <property type="project" value="InterPro"/>
</dbReference>
<evidence type="ECO:0000256" key="7">
    <source>
        <dbReference type="ARBA" id="ARBA00025687"/>
    </source>
</evidence>
<keyword evidence="10" id="KW-1185">Reference proteome</keyword>
<comment type="similarity">
    <text evidence="2">Belongs to the Mediator complex subunit 22 family.</text>
</comment>
<dbReference type="AlphaFoldDB" id="A0A7R9L9P9"/>
<keyword evidence="5" id="KW-0804">Transcription</keyword>
<evidence type="ECO:0000256" key="6">
    <source>
        <dbReference type="ARBA" id="ARBA00023242"/>
    </source>
</evidence>
<dbReference type="GO" id="GO:0016592">
    <property type="term" value="C:mediator complex"/>
    <property type="evidence" value="ECO:0007669"/>
    <property type="project" value="InterPro"/>
</dbReference>
<sequence>MSVLSQEAHLKSYQKRLKDDINSIVENFTRILSMVRCEGDHQLSGSDVQTMSYEMCCRAANICRASESLLKLIWDIKQFLIINDFPLINESISKRVDTNLINVTEIDHKLLTLRDEIANELYELEDEYYNSLIK</sequence>
<evidence type="ECO:0000256" key="1">
    <source>
        <dbReference type="ARBA" id="ARBA00004123"/>
    </source>
</evidence>
<evidence type="ECO:0000256" key="2">
    <source>
        <dbReference type="ARBA" id="ARBA00005942"/>
    </source>
</evidence>
<dbReference type="InterPro" id="IPR009332">
    <property type="entry name" value="Med22"/>
</dbReference>
<dbReference type="PANTHER" id="PTHR12434">
    <property type="entry name" value="MEDIATOR OF RNA POLYMERASE II TRANSCRIPTION SUBUNIT 22"/>
    <property type="match status" value="1"/>
</dbReference>
<dbReference type="GO" id="GO:0003712">
    <property type="term" value="F:transcription coregulator activity"/>
    <property type="evidence" value="ECO:0007669"/>
    <property type="project" value="InterPro"/>
</dbReference>
<evidence type="ECO:0000313" key="10">
    <source>
        <dbReference type="Proteomes" id="UP000728032"/>
    </source>
</evidence>
<keyword evidence="4" id="KW-0805">Transcription regulation</keyword>
<reference evidence="9" key="1">
    <citation type="submission" date="2020-11" db="EMBL/GenBank/DDBJ databases">
        <authorList>
            <person name="Tran Van P."/>
        </authorList>
    </citation>
    <scope>NUCLEOTIDE SEQUENCE</scope>
</reference>
<keyword evidence="6" id="KW-0539">Nucleus</keyword>
<gene>
    <name evidence="9" type="ORF">ONB1V03_LOCUS954</name>
</gene>
<evidence type="ECO:0000313" key="9">
    <source>
        <dbReference type="EMBL" id="CAD7637668.1"/>
    </source>
</evidence>
<accession>A0A7R9L9P9</accession>